<keyword evidence="3" id="KW-1185">Reference proteome</keyword>
<evidence type="ECO:0008006" key="4">
    <source>
        <dbReference type="Google" id="ProtNLM"/>
    </source>
</evidence>
<reference evidence="2 3" key="1">
    <citation type="journal article" date="2019" name="Int. J. Syst. Evol. Microbiol.">
        <title>The Global Catalogue of Microorganisms (GCM) 10K type strain sequencing project: providing services to taxonomists for standard genome sequencing and annotation.</title>
        <authorList>
            <consortium name="The Broad Institute Genomics Platform"/>
            <consortium name="The Broad Institute Genome Sequencing Center for Infectious Disease"/>
            <person name="Wu L."/>
            <person name="Ma J."/>
        </authorList>
    </citation>
    <scope>NUCLEOTIDE SEQUENCE [LARGE SCALE GENOMIC DNA]</scope>
    <source>
        <strain evidence="2 3">JCM 14046</strain>
    </source>
</reference>
<protein>
    <recommendedName>
        <fullName evidence="4">SseB protein N-terminal domain-containing protein</fullName>
    </recommendedName>
</protein>
<feature type="compositionally biased region" description="Pro residues" evidence="1">
    <location>
        <begin position="1"/>
        <end position="15"/>
    </location>
</feature>
<evidence type="ECO:0000256" key="1">
    <source>
        <dbReference type="SAM" id="MobiDB-lite"/>
    </source>
</evidence>
<dbReference type="RefSeq" id="WP_344002872.1">
    <property type="nucleotide sequence ID" value="NZ_BAAAMY010000001.1"/>
</dbReference>
<organism evidence="2 3">
    <name type="scientific">Nocardioides lentus</name>
    <dbReference type="NCBI Taxonomy" id="338077"/>
    <lineage>
        <taxon>Bacteria</taxon>
        <taxon>Bacillati</taxon>
        <taxon>Actinomycetota</taxon>
        <taxon>Actinomycetes</taxon>
        <taxon>Propionibacteriales</taxon>
        <taxon>Nocardioidaceae</taxon>
        <taxon>Nocardioides</taxon>
    </lineage>
</organism>
<dbReference type="EMBL" id="BAAAMY010000001">
    <property type="protein sequence ID" value="GAA1906176.1"/>
    <property type="molecule type" value="Genomic_DNA"/>
</dbReference>
<evidence type="ECO:0000313" key="2">
    <source>
        <dbReference type="EMBL" id="GAA1906176.1"/>
    </source>
</evidence>
<evidence type="ECO:0000313" key="3">
    <source>
        <dbReference type="Proteomes" id="UP001501612"/>
    </source>
</evidence>
<proteinExistence type="predicted"/>
<comment type="caution">
    <text evidence="2">The sequence shown here is derived from an EMBL/GenBank/DDBJ whole genome shotgun (WGS) entry which is preliminary data.</text>
</comment>
<gene>
    <name evidence="2" type="ORF">GCM10009737_03690</name>
</gene>
<sequence>MTDDVPPAPDRPSPTPAVGDTLPDGSVRVVSPPVVYLPCRLDADGALSEIMMVRLDDGRAALMAYSALDRLGRACGDAHPWVLWETERLDEIKDLKHFDAAYLDVALPRAMRLSTS</sequence>
<dbReference type="Proteomes" id="UP001501612">
    <property type="component" value="Unassembled WGS sequence"/>
</dbReference>
<name>A0ABN2NYH6_9ACTN</name>
<dbReference type="NCBIfam" id="NF042914">
    <property type="entry name" value="SAV915_dom"/>
    <property type="match status" value="1"/>
</dbReference>
<accession>A0ABN2NYH6</accession>
<dbReference type="InterPro" id="IPR049975">
    <property type="entry name" value="SAV_915-like_dom"/>
</dbReference>
<feature type="region of interest" description="Disordered" evidence="1">
    <location>
        <begin position="1"/>
        <end position="26"/>
    </location>
</feature>